<proteinExistence type="predicted"/>
<feature type="transmembrane region" description="Helical" evidence="9">
    <location>
        <begin position="279"/>
        <end position="299"/>
    </location>
</feature>
<dbReference type="CDD" id="cd07346">
    <property type="entry name" value="ABC_6TM_exporters"/>
    <property type="match status" value="1"/>
</dbReference>
<feature type="transmembrane region" description="Helical" evidence="9">
    <location>
        <begin position="163"/>
        <end position="181"/>
    </location>
</feature>
<organism evidence="12">
    <name type="scientific">candidate division WOR-3 bacterium</name>
    <dbReference type="NCBI Taxonomy" id="2052148"/>
    <lineage>
        <taxon>Bacteria</taxon>
        <taxon>Bacteria division WOR-3</taxon>
    </lineage>
</organism>
<dbReference type="PANTHER" id="PTHR43394">
    <property type="entry name" value="ATP-DEPENDENT PERMEASE MDL1, MITOCHONDRIAL"/>
    <property type="match status" value="1"/>
</dbReference>
<dbReference type="Gene3D" id="1.20.1560.10">
    <property type="entry name" value="ABC transporter type 1, transmembrane domain"/>
    <property type="match status" value="1"/>
</dbReference>
<keyword evidence="2" id="KW-0813">Transport</keyword>
<keyword evidence="5" id="KW-0547">Nucleotide-binding</keyword>
<dbReference type="SUPFAM" id="SSF52540">
    <property type="entry name" value="P-loop containing nucleoside triphosphate hydrolases"/>
    <property type="match status" value="1"/>
</dbReference>
<dbReference type="SUPFAM" id="SSF90123">
    <property type="entry name" value="ABC transporter transmembrane region"/>
    <property type="match status" value="1"/>
</dbReference>
<feature type="domain" description="ABC transporter" evidence="10">
    <location>
        <begin position="341"/>
        <end position="577"/>
    </location>
</feature>
<dbReference type="InterPro" id="IPR036640">
    <property type="entry name" value="ABC1_TM_sf"/>
</dbReference>
<keyword evidence="8 9" id="KW-0472">Membrane</keyword>
<dbReference type="GO" id="GO:0005524">
    <property type="term" value="F:ATP binding"/>
    <property type="evidence" value="ECO:0007669"/>
    <property type="project" value="UniProtKB-KW"/>
</dbReference>
<dbReference type="Pfam" id="PF00664">
    <property type="entry name" value="ABC_membrane"/>
    <property type="match status" value="1"/>
</dbReference>
<dbReference type="GO" id="GO:0016887">
    <property type="term" value="F:ATP hydrolysis activity"/>
    <property type="evidence" value="ECO:0007669"/>
    <property type="project" value="InterPro"/>
</dbReference>
<evidence type="ECO:0000256" key="6">
    <source>
        <dbReference type="ARBA" id="ARBA00022840"/>
    </source>
</evidence>
<evidence type="ECO:0000256" key="2">
    <source>
        <dbReference type="ARBA" id="ARBA00022448"/>
    </source>
</evidence>
<dbReference type="PANTHER" id="PTHR43394:SF1">
    <property type="entry name" value="ATP-BINDING CASSETTE SUB-FAMILY B MEMBER 10, MITOCHONDRIAL"/>
    <property type="match status" value="1"/>
</dbReference>
<keyword evidence="6 12" id="KW-0067">ATP-binding</keyword>
<dbReference type="InterPro" id="IPR017871">
    <property type="entry name" value="ABC_transporter-like_CS"/>
</dbReference>
<name>A0A7V5XYS8_UNCW3</name>
<dbReference type="FunFam" id="3.40.50.300:FF:000854">
    <property type="entry name" value="Multidrug ABC transporter ATP-binding protein"/>
    <property type="match status" value="1"/>
</dbReference>
<protein>
    <submittedName>
        <fullName evidence="12">ABC transporter ATP-binding protein</fullName>
    </submittedName>
</protein>
<dbReference type="InterPro" id="IPR003439">
    <property type="entry name" value="ABC_transporter-like_ATP-bd"/>
</dbReference>
<dbReference type="PROSITE" id="PS50893">
    <property type="entry name" value="ABC_TRANSPORTER_2"/>
    <property type="match status" value="1"/>
</dbReference>
<evidence type="ECO:0000256" key="8">
    <source>
        <dbReference type="ARBA" id="ARBA00023136"/>
    </source>
</evidence>
<dbReference type="GO" id="GO:0005886">
    <property type="term" value="C:plasma membrane"/>
    <property type="evidence" value="ECO:0007669"/>
    <property type="project" value="UniProtKB-SubCell"/>
</dbReference>
<evidence type="ECO:0000256" key="7">
    <source>
        <dbReference type="ARBA" id="ARBA00022989"/>
    </source>
</evidence>
<evidence type="ECO:0000256" key="3">
    <source>
        <dbReference type="ARBA" id="ARBA00022475"/>
    </source>
</evidence>
<dbReference type="InterPro" id="IPR011527">
    <property type="entry name" value="ABC1_TM_dom"/>
</dbReference>
<keyword evidence="3" id="KW-1003">Cell membrane</keyword>
<evidence type="ECO:0000259" key="10">
    <source>
        <dbReference type="PROSITE" id="PS50893"/>
    </source>
</evidence>
<dbReference type="Pfam" id="PF00005">
    <property type="entry name" value="ABC_tran"/>
    <property type="match status" value="1"/>
</dbReference>
<reference evidence="12" key="1">
    <citation type="journal article" date="2020" name="mSystems">
        <title>Genome- and Community-Level Interaction Insights into Carbon Utilization and Element Cycling Functions of Hydrothermarchaeota in Hydrothermal Sediment.</title>
        <authorList>
            <person name="Zhou Z."/>
            <person name="Liu Y."/>
            <person name="Xu W."/>
            <person name="Pan J."/>
            <person name="Luo Z.H."/>
            <person name="Li M."/>
        </authorList>
    </citation>
    <scope>NUCLEOTIDE SEQUENCE [LARGE SCALE GENOMIC DNA]</scope>
    <source>
        <strain evidence="12">SpSt-791</strain>
    </source>
</reference>
<dbReference type="InterPro" id="IPR039421">
    <property type="entry name" value="Type_1_exporter"/>
</dbReference>
<evidence type="ECO:0000256" key="5">
    <source>
        <dbReference type="ARBA" id="ARBA00022741"/>
    </source>
</evidence>
<feature type="transmembrane region" description="Helical" evidence="9">
    <location>
        <begin position="251"/>
        <end position="273"/>
    </location>
</feature>
<keyword evidence="4 9" id="KW-0812">Transmembrane</keyword>
<accession>A0A7V5XYS8</accession>
<dbReference type="PROSITE" id="PS00211">
    <property type="entry name" value="ABC_TRANSPORTER_1"/>
    <property type="match status" value="1"/>
</dbReference>
<dbReference type="InterPro" id="IPR003593">
    <property type="entry name" value="AAA+_ATPase"/>
</dbReference>
<feature type="transmembrane region" description="Helical" evidence="9">
    <location>
        <begin position="62"/>
        <end position="86"/>
    </location>
</feature>
<sequence>MFKKLLKPVLPKRVLSFWKENLSLFFFLLFITLLATFFSLSFPLLLRYIIDSIQKKLAKQLVIKYILLLLSFGFFRSLLSSILPFLRGKTNEQFAYKIRNQIYYSLLKKGVTFLNKYPSGDVIERLSEDLNDYAWFACSGIFRPFEGIFTIIIALIILLKMNLLLTICALFPIFLAFFVWYKLGPLFTKAYYTWREKISLTYNFFQSSFFGIRIVKTYLLFENLLKKLWEILNERIKWAIRVAKLEAKLGIFYTGIAESSILIIFLLGGYLVIKEKITIGQFVAFNAYVIMLLTPMFDISNFFIAGRRAVACEERLLALESFPPDVEEKKEGKIITDFDELILENLSFAYNEEKVLTNINLIIRKGEKIGIAGTVGSGKSTLVKILLKLIKPKEGKIYFKKDGESFDYEQLKNENVRQFFSYVPQDSFIFSDTIYNNLLFDKKLKEEELNYFINLVSFQKELKEMKNGILELVGERGTGLSGGQKQKLSLLRALLEKRKILILDDATSNLDSEQELKIINQIINQFKELTIIIISHRLSTLQNCEKIYVLDKGRIVEEGNHEELLKKEGLYYQLYKKQLLKEAIEKV</sequence>
<dbReference type="GO" id="GO:0015421">
    <property type="term" value="F:ABC-type oligopeptide transporter activity"/>
    <property type="evidence" value="ECO:0007669"/>
    <property type="project" value="TreeGrafter"/>
</dbReference>
<comment type="subcellular location">
    <subcellularLocation>
        <location evidence="1">Cell membrane</location>
        <topology evidence="1">Multi-pass membrane protein</topology>
    </subcellularLocation>
</comment>
<feature type="transmembrane region" description="Helical" evidence="9">
    <location>
        <begin position="24"/>
        <end position="50"/>
    </location>
</feature>
<evidence type="ECO:0000259" key="11">
    <source>
        <dbReference type="PROSITE" id="PS50929"/>
    </source>
</evidence>
<dbReference type="Gene3D" id="3.40.50.300">
    <property type="entry name" value="P-loop containing nucleotide triphosphate hydrolases"/>
    <property type="match status" value="1"/>
</dbReference>
<feature type="domain" description="ABC transmembrane type-1" evidence="11">
    <location>
        <begin position="26"/>
        <end position="308"/>
    </location>
</feature>
<dbReference type="EMBL" id="DTHS01000004">
    <property type="protein sequence ID" value="HHR48082.1"/>
    <property type="molecule type" value="Genomic_DNA"/>
</dbReference>
<comment type="caution">
    <text evidence="12">The sequence shown here is derived from an EMBL/GenBank/DDBJ whole genome shotgun (WGS) entry which is preliminary data.</text>
</comment>
<feature type="transmembrane region" description="Helical" evidence="9">
    <location>
        <begin position="133"/>
        <end position="156"/>
    </location>
</feature>
<evidence type="ECO:0000256" key="9">
    <source>
        <dbReference type="SAM" id="Phobius"/>
    </source>
</evidence>
<dbReference type="PROSITE" id="PS50929">
    <property type="entry name" value="ABC_TM1F"/>
    <property type="match status" value="1"/>
</dbReference>
<evidence type="ECO:0000313" key="12">
    <source>
        <dbReference type="EMBL" id="HHR48082.1"/>
    </source>
</evidence>
<dbReference type="InterPro" id="IPR027417">
    <property type="entry name" value="P-loop_NTPase"/>
</dbReference>
<evidence type="ECO:0000256" key="4">
    <source>
        <dbReference type="ARBA" id="ARBA00022692"/>
    </source>
</evidence>
<dbReference type="SMART" id="SM00382">
    <property type="entry name" value="AAA"/>
    <property type="match status" value="1"/>
</dbReference>
<dbReference type="AlphaFoldDB" id="A0A7V5XYS8"/>
<gene>
    <name evidence="12" type="ORF">ENV79_00330</name>
</gene>
<keyword evidence="7 9" id="KW-1133">Transmembrane helix</keyword>
<evidence type="ECO:0000256" key="1">
    <source>
        <dbReference type="ARBA" id="ARBA00004651"/>
    </source>
</evidence>